<feature type="region of interest" description="Disordered" evidence="1">
    <location>
        <begin position="151"/>
        <end position="189"/>
    </location>
</feature>
<proteinExistence type="predicted"/>
<dbReference type="EMBL" id="CAIIXF020000006">
    <property type="protein sequence ID" value="CAH1786330.1"/>
    <property type="molecule type" value="Genomic_DNA"/>
</dbReference>
<protein>
    <submittedName>
        <fullName evidence="2">Uncharacterized protein</fullName>
    </submittedName>
</protein>
<feature type="compositionally biased region" description="Acidic residues" evidence="1">
    <location>
        <begin position="154"/>
        <end position="175"/>
    </location>
</feature>
<evidence type="ECO:0000256" key="1">
    <source>
        <dbReference type="SAM" id="MobiDB-lite"/>
    </source>
</evidence>
<feature type="region of interest" description="Disordered" evidence="1">
    <location>
        <begin position="261"/>
        <end position="284"/>
    </location>
</feature>
<sequence>MLDALTDSLNGFRLGEPQAQREKVGESSSQEVSGLDEMMNQFSMCSVDTPEHTVVSTNPPIVPMTLPVVIPTPPVTPTPPVEPPIPPVVPVVITLSDSESDTDEENAIPKSPIPLIVISDSESESDDDQQEAVKDDSGLIYKKLVKEIFGSEVESSDDDSDSDDESSDDDSEDEFFDARQDCDDDDDDFEMTNNIVEMIQTIRRKVDIEQDGGYVADDDEDNNVVMRSQSPEIITRPGKFELRNEDSCDSTATVGYNVNMDWETGVQPNPTPSTSQQPKPSETHKFPVVKFEQSSFRIEKYEPPVCSMSAESLESYESMMIDEPYYTRNEYHDISDNDIDSFKIASHKALGNMAAMDRGDFENLKTQNILLENIQSRPTTLFEHPEASKELSATIPSPFYGNLPINPIGNIDFKEFNTMGTTTSQLSEIVPSSSLIGNTDDIKDFTGPKQLARDNPVDDSNKSNNSALITVVNKNIKEENSEMPNPSSAVKQPNPETLLETPRTLKKASPTIVPKDPRLSLIHKVCQKQTCVPITIASKGHKRALDDDCEEYIIEPSVKKLRSNSWSQHSSKSFYEFCHQWMSISQPKDVTTASQPGCKRKYMLTVHEVADGASPSKRSRH</sequence>
<feature type="region of interest" description="Disordered" evidence="1">
    <location>
        <begin position="1"/>
        <end position="32"/>
    </location>
</feature>
<comment type="caution">
    <text evidence="2">The sequence shown here is derived from an EMBL/GenBank/DDBJ whole genome shotgun (WGS) entry which is preliminary data.</text>
</comment>
<gene>
    <name evidence="2" type="ORF">OFUS_LOCUS12246</name>
</gene>
<dbReference type="Proteomes" id="UP000749559">
    <property type="component" value="Unassembled WGS sequence"/>
</dbReference>
<evidence type="ECO:0000313" key="3">
    <source>
        <dbReference type="Proteomes" id="UP000749559"/>
    </source>
</evidence>
<dbReference type="AlphaFoldDB" id="A0A8J1XVS8"/>
<name>A0A8J1XVS8_OWEFU</name>
<accession>A0A8J1XVS8</accession>
<reference evidence="2" key="1">
    <citation type="submission" date="2022-03" db="EMBL/GenBank/DDBJ databases">
        <authorList>
            <person name="Martin C."/>
        </authorList>
    </citation>
    <scope>NUCLEOTIDE SEQUENCE</scope>
</reference>
<evidence type="ECO:0000313" key="2">
    <source>
        <dbReference type="EMBL" id="CAH1786330.1"/>
    </source>
</evidence>
<keyword evidence="3" id="KW-1185">Reference proteome</keyword>
<organism evidence="2 3">
    <name type="scientific">Owenia fusiformis</name>
    <name type="common">Polychaete worm</name>
    <dbReference type="NCBI Taxonomy" id="6347"/>
    <lineage>
        <taxon>Eukaryota</taxon>
        <taxon>Metazoa</taxon>
        <taxon>Spiralia</taxon>
        <taxon>Lophotrochozoa</taxon>
        <taxon>Annelida</taxon>
        <taxon>Polychaeta</taxon>
        <taxon>Sedentaria</taxon>
        <taxon>Canalipalpata</taxon>
        <taxon>Sabellida</taxon>
        <taxon>Oweniida</taxon>
        <taxon>Oweniidae</taxon>
        <taxon>Owenia</taxon>
    </lineage>
</organism>